<evidence type="ECO:0000313" key="12">
    <source>
        <dbReference type="RefSeq" id="XP_010938193.1"/>
    </source>
</evidence>
<dbReference type="InterPro" id="IPR044861">
    <property type="entry name" value="IPNS-like_FE2OG_OXY"/>
</dbReference>
<evidence type="ECO:0000256" key="4">
    <source>
        <dbReference type="ARBA" id="ARBA00023002"/>
    </source>
</evidence>
<evidence type="ECO:0000256" key="7">
    <source>
        <dbReference type="ARBA" id="ARBA00061282"/>
    </source>
</evidence>
<keyword evidence="11" id="KW-1185">Reference proteome</keyword>
<dbReference type="PROSITE" id="PS51471">
    <property type="entry name" value="FE2OG_OXY"/>
    <property type="match status" value="1"/>
</dbReference>
<dbReference type="Pfam" id="PF03171">
    <property type="entry name" value="2OG-FeII_Oxy"/>
    <property type="match status" value="1"/>
</dbReference>
<dbReference type="InterPro" id="IPR050231">
    <property type="entry name" value="Iron_ascorbate_oxido_reductase"/>
</dbReference>
<comment type="catalytic activity">
    <reaction evidence="6">
        <text>gibberellin A1 + 2-oxoglutarate + O2 = gibberellin A8 + succinate + CO2</text>
        <dbReference type="Rhea" id="RHEA:15005"/>
        <dbReference type="ChEBI" id="CHEBI:15379"/>
        <dbReference type="ChEBI" id="CHEBI:16526"/>
        <dbReference type="ChEBI" id="CHEBI:16810"/>
        <dbReference type="ChEBI" id="CHEBI:30031"/>
        <dbReference type="ChEBI" id="CHEBI:58524"/>
        <dbReference type="ChEBI" id="CHEBI:58594"/>
        <dbReference type="EC" id="1.14.11.13"/>
    </reaction>
</comment>
<comment type="similarity">
    <text evidence="7">Belongs to the iron/ascorbate-dependent oxidoreductase family. GA2OX subfamily.</text>
</comment>
<keyword evidence="2 9" id="KW-0479">Metal-binding</keyword>
<dbReference type="Pfam" id="PF14226">
    <property type="entry name" value="DIOX_N"/>
    <property type="match status" value="1"/>
</dbReference>
<dbReference type="EC" id="1.14.11.13" evidence="8"/>
<dbReference type="OrthoDB" id="288590at2759"/>
<dbReference type="InterPro" id="IPR005123">
    <property type="entry name" value="Oxoglu/Fe-dep_dioxygenase_dom"/>
</dbReference>
<evidence type="ECO:0000259" key="10">
    <source>
        <dbReference type="PROSITE" id="PS51471"/>
    </source>
</evidence>
<proteinExistence type="inferred from homology"/>
<keyword evidence="4 9" id="KW-0560">Oxidoreductase</keyword>
<dbReference type="GeneID" id="105057308"/>
<evidence type="ECO:0000256" key="5">
    <source>
        <dbReference type="ARBA" id="ARBA00023004"/>
    </source>
</evidence>
<reference evidence="12" key="1">
    <citation type="submission" date="2025-08" db="UniProtKB">
        <authorList>
            <consortium name="RefSeq"/>
        </authorList>
    </citation>
    <scope>IDENTIFICATION</scope>
</reference>
<evidence type="ECO:0000256" key="8">
    <source>
        <dbReference type="ARBA" id="ARBA00066708"/>
    </source>
</evidence>
<dbReference type="GO" id="GO:0009685">
    <property type="term" value="P:gibberellin metabolic process"/>
    <property type="evidence" value="ECO:0007669"/>
    <property type="project" value="UniProtKB-ARBA"/>
</dbReference>
<dbReference type="RefSeq" id="XP_010938193.1">
    <property type="nucleotide sequence ID" value="XM_010939891.3"/>
</dbReference>
<dbReference type="InterPro" id="IPR027443">
    <property type="entry name" value="IPNS-like_sf"/>
</dbReference>
<dbReference type="InParanoid" id="A0A6I9S656"/>
<sequence>MVVASFSPVHGDRFRSLAIPVIDLSCDRALASELIVRACEEFGFFKVISHGVPVDIVSRMEAAALEFFSLPVVEKQRAGPPNPIGYGSKTIGLNGDSGEVEYLLLHTNPSSVSQQAGVISRKNPTEFSCVVNEYMETVQEVACKILELLAEGLGLRDSGVFSRLIRDTENDSLLRLNHYPPWHNKEDMRSDRIGFGEHSDPQIITLLRSNDVEGLQILSPSSLDGAVWVPVPPDPNAFHIMVGDLLQVMTNGRLASVRHRAIVDSYSPRLSMGYFGAPPLHEWISPLPEMTTPQMPRCYKSFTWAEYKKAMYSLRLGHNRLDLFRADEMEEHPGLVK</sequence>
<evidence type="ECO:0000256" key="2">
    <source>
        <dbReference type="ARBA" id="ARBA00022723"/>
    </source>
</evidence>
<keyword evidence="3" id="KW-0223">Dioxygenase</keyword>
<dbReference type="Proteomes" id="UP000504607">
    <property type="component" value="Chromosome 14"/>
</dbReference>
<dbReference type="FunFam" id="2.60.120.330:FF:000025">
    <property type="entry name" value="Gibberellin 2-beta-dioxygenase 2"/>
    <property type="match status" value="1"/>
</dbReference>
<dbReference type="GO" id="GO:0046872">
    <property type="term" value="F:metal ion binding"/>
    <property type="evidence" value="ECO:0007669"/>
    <property type="project" value="UniProtKB-KW"/>
</dbReference>
<gene>
    <name evidence="12" type="primary">LOC105057308</name>
</gene>
<dbReference type="GO" id="GO:0045543">
    <property type="term" value="F:gibberellin 2-beta-dioxygenase activity"/>
    <property type="evidence" value="ECO:0007669"/>
    <property type="project" value="UniProtKB-EC"/>
</dbReference>
<dbReference type="AlphaFoldDB" id="A0A6I9S656"/>
<dbReference type="Gene3D" id="2.60.120.330">
    <property type="entry name" value="B-lactam Antibiotic, Isopenicillin N Synthase, Chain"/>
    <property type="match status" value="1"/>
</dbReference>
<dbReference type="PRINTS" id="PR00682">
    <property type="entry name" value="IPNSYNTHASE"/>
</dbReference>
<name>A0A6I9S656_ELAGV</name>
<evidence type="ECO:0000313" key="11">
    <source>
        <dbReference type="Proteomes" id="UP000504607"/>
    </source>
</evidence>
<feature type="domain" description="Fe2OG dioxygenase" evidence="10">
    <location>
        <begin position="169"/>
        <end position="278"/>
    </location>
</feature>
<evidence type="ECO:0000256" key="6">
    <source>
        <dbReference type="ARBA" id="ARBA00052204"/>
    </source>
</evidence>
<keyword evidence="5 9" id="KW-0408">Iron</keyword>
<dbReference type="KEGG" id="egu:105057308"/>
<protein>
    <recommendedName>
        <fullName evidence="8">gibberellin 2beta-dioxygenase</fullName>
        <ecNumber evidence="8">1.14.11.13</ecNumber>
    </recommendedName>
</protein>
<comment type="cofactor">
    <cofactor evidence="1">
        <name>L-ascorbate</name>
        <dbReference type="ChEBI" id="CHEBI:38290"/>
    </cofactor>
</comment>
<dbReference type="PANTHER" id="PTHR47990">
    <property type="entry name" value="2-OXOGLUTARATE (2OG) AND FE(II)-DEPENDENT OXYGENASE SUPERFAMILY PROTEIN-RELATED"/>
    <property type="match status" value="1"/>
</dbReference>
<dbReference type="InterPro" id="IPR026992">
    <property type="entry name" value="DIOX_N"/>
</dbReference>
<dbReference type="FunCoup" id="A0A6I9S656">
    <property type="interactions" value="1216"/>
</dbReference>
<evidence type="ECO:0000256" key="1">
    <source>
        <dbReference type="ARBA" id="ARBA00001961"/>
    </source>
</evidence>
<evidence type="ECO:0000256" key="3">
    <source>
        <dbReference type="ARBA" id="ARBA00022964"/>
    </source>
</evidence>
<dbReference type="SUPFAM" id="SSF51197">
    <property type="entry name" value="Clavaminate synthase-like"/>
    <property type="match status" value="1"/>
</dbReference>
<evidence type="ECO:0000256" key="9">
    <source>
        <dbReference type="RuleBase" id="RU003682"/>
    </source>
</evidence>
<accession>A0A6I9S656</accession>
<organism evidence="11 12">
    <name type="scientific">Elaeis guineensis var. tenera</name>
    <name type="common">Oil palm</name>
    <dbReference type="NCBI Taxonomy" id="51953"/>
    <lineage>
        <taxon>Eukaryota</taxon>
        <taxon>Viridiplantae</taxon>
        <taxon>Streptophyta</taxon>
        <taxon>Embryophyta</taxon>
        <taxon>Tracheophyta</taxon>
        <taxon>Spermatophyta</taxon>
        <taxon>Magnoliopsida</taxon>
        <taxon>Liliopsida</taxon>
        <taxon>Arecaceae</taxon>
        <taxon>Arecoideae</taxon>
        <taxon>Cocoseae</taxon>
        <taxon>Elaeidinae</taxon>
        <taxon>Elaeis</taxon>
    </lineage>
</organism>